<comment type="caution">
    <text evidence="1">The sequence shown here is derived from an EMBL/GenBank/DDBJ whole genome shotgun (WGS) entry which is preliminary data.</text>
</comment>
<proteinExistence type="predicted"/>
<evidence type="ECO:0000313" key="2">
    <source>
        <dbReference type="Proteomes" id="UP001344888"/>
    </source>
</evidence>
<gene>
    <name evidence="1" type="ORF">P9B03_08710</name>
</gene>
<sequence>MKFIKRMMQSNLLVLSKFALFVGGTAVTMSCRTVFYEEEIPQKLKNHHPFFYGESD</sequence>
<keyword evidence="2" id="KW-1185">Reference proteome</keyword>
<organism evidence="1 2">
    <name type="scientific">Metasolibacillus meyeri</name>
    <dbReference type="NCBI Taxonomy" id="1071052"/>
    <lineage>
        <taxon>Bacteria</taxon>
        <taxon>Bacillati</taxon>
        <taxon>Bacillota</taxon>
        <taxon>Bacilli</taxon>
        <taxon>Bacillales</taxon>
        <taxon>Caryophanaceae</taxon>
        <taxon>Metasolibacillus</taxon>
    </lineage>
</organism>
<dbReference type="PROSITE" id="PS51257">
    <property type="entry name" value="PROKAR_LIPOPROTEIN"/>
    <property type="match status" value="1"/>
</dbReference>
<name>A0AAW9NMF5_9BACL</name>
<reference evidence="1 2" key="1">
    <citation type="submission" date="2023-03" db="EMBL/GenBank/DDBJ databases">
        <title>Bacillus Genome Sequencing.</title>
        <authorList>
            <person name="Dunlap C."/>
        </authorList>
    </citation>
    <scope>NUCLEOTIDE SEQUENCE [LARGE SCALE GENOMIC DNA]</scope>
    <source>
        <strain evidence="1 2">B-59205</strain>
    </source>
</reference>
<dbReference type="NCBIfam" id="TIGR04223">
    <property type="entry name" value="quorum_AgrD"/>
    <property type="match status" value="1"/>
</dbReference>
<accession>A0AAW9NMF5</accession>
<protein>
    <submittedName>
        <fullName evidence="1">Cyclic lactone autoinducer peptide</fullName>
    </submittedName>
</protein>
<dbReference type="AlphaFoldDB" id="A0AAW9NMF5"/>
<dbReference type="RefSeq" id="WP_326123053.1">
    <property type="nucleotide sequence ID" value="NZ_JARSFG010000012.1"/>
</dbReference>
<evidence type="ECO:0000313" key="1">
    <source>
        <dbReference type="EMBL" id="MEC1178560.1"/>
    </source>
</evidence>
<dbReference type="EMBL" id="JARSFG010000012">
    <property type="protein sequence ID" value="MEC1178560.1"/>
    <property type="molecule type" value="Genomic_DNA"/>
</dbReference>
<dbReference type="Proteomes" id="UP001344888">
    <property type="component" value="Unassembled WGS sequence"/>
</dbReference>
<dbReference type="InterPro" id="IPR009229">
    <property type="entry name" value="AgrD"/>
</dbReference>